<organism evidence="9 10">
    <name type="scientific">Smittium simulii</name>
    <dbReference type="NCBI Taxonomy" id="133385"/>
    <lineage>
        <taxon>Eukaryota</taxon>
        <taxon>Fungi</taxon>
        <taxon>Fungi incertae sedis</taxon>
        <taxon>Zoopagomycota</taxon>
        <taxon>Kickxellomycotina</taxon>
        <taxon>Harpellomycetes</taxon>
        <taxon>Harpellales</taxon>
        <taxon>Legeriomycetaceae</taxon>
        <taxon>Smittium</taxon>
    </lineage>
</organism>
<dbReference type="Gene3D" id="3.90.1150.210">
    <property type="entry name" value="F-actin capping protein, beta subunit"/>
    <property type="match status" value="1"/>
</dbReference>
<dbReference type="InterPro" id="IPR042276">
    <property type="entry name" value="CapZ_alpha/beta_2"/>
</dbReference>
<comment type="similarity">
    <text evidence="2 8">Belongs to the F-actin-capping protein beta subunit family.</text>
</comment>
<comment type="caution">
    <text evidence="9">The sequence shown here is derived from an EMBL/GenBank/DDBJ whole genome shotgun (WGS) entry which is preliminary data.</text>
</comment>
<gene>
    <name evidence="9" type="ORF">BB561_003632</name>
</gene>
<keyword evidence="6 8" id="KW-0009">Actin-binding</keyword>
<evidence type="ECO:0000256" key="7">
    <source>
        <dbReference type="ARBA" id="ARBA00023212"/>
    </source>
</evidence>
<evidence type="ECO:0000256" key="6">
    <source>
        <dbReference type="ARBA" id="ARBA00023203"/>
    </source>
</evidence>
<dbReference type="GO" id="GO:0005737">
    <property type="term" value="C:cytoplasm"/>
    <property type="evidence" value="ECO:0007669"/>
    <property type="project" value="InterPro"/>
</dbReference>
<dbReference type="PRINTS" id="PR00192">
    <property type="entry name" value="FACTINCAPB"/>
</dbReference>
<dbReference type="SUPFAM" id="SSF90096">
    <property type="entry name" value="Subunits of heterodimeric actin filament capping protein Capz"/>
    <property type="match status" value="1"/>
</dbReference>
<dbReference type="GO" id="GO:0030036">
    <property type="term" value="P:actin cytoskeleton organization"/>
    <property type="evidence" value="ECO:0007669"/>
    <property type="project" value="InterPro"/>
</dbReference>
<dbReference type="Gene3D" id="1.20.58.570">
    <property type="match status" value="1"/>
</dbReference>
<dbReference type="FunFam" id="1.20.58.570:FF:000001">
    <property type="entry name" value="F-actin-capping protein subunit beta"/>
    <property type="match status" value="1"/>
</dbReference>
<dbReference type="GO" id="GO:0051015">
    <property type="term" value="F:actin filament binding"/>
    <property type="evidence" value="ECO:0007669"/>
    <property type="project" value="TreeGrafter"/>
</dbReference>
<evidence type="ECO:0000256" key="8">
    <source>
        <dbReference type="RuleBase" id="RU365078"/>
    </source>
</evidence>
<dbReference type="PANTHER" id="PTHR10619">
    <property type="entry name" value="F-ACTIN-CAPPING PROTEIN SUBUNIT BETA"/>
    <property type="match status" value="1"/>
</dbReference>
<evidence type="ECO:0000256" key="4">
    <source>
        <dbReference type="ARBA" id="ARBA00022467"/>
    </source>
</evidence>
<keyword evidence="5 8" id="KW-0963">Cytoplasm</keyword>
<dbReference type="PANTHER" id="PTHR10619:SF0">
    <property type="entry name" value="F-ACTIN-CAPPING PROTEIN SUBUNIT BETA ISOFORMS 1 AND 2"/>
    <property type="match status" value="1"/>
</dbReference>
<name>A0A2T9YK84_9FUNG</name>
<evidence type="ECO:0000256" key="5">
    <source>
        <dbReference type="ARBA" id="ARBA00022490"/>
    </source>
</evidence>
<comment type="function">
    <text evidence="8">F-actin-capping proteins bind in a Ca(2+)-independent manner to the fast growing ends of actin filaments (barbed end) thereby blocking the exchange of subunits at these ends. Unlike other capping proteins (such as gelsolin and severin), these proteins do not sever actin filaments.</text>
</comment>
<dbReference type="GO" id="GO:0000902">
    <property type="term" value="P:cell morphogenesis"/>
    <property type="evidence" value="ECO:0007669"/>
    <property type="project" value="TreeGrafter"/>
</dbReference>
<keyword evidence="7 8" id="KW-0206">Cytoskeleton</keyword>
<evidence type="ECO:0000256" key="2">
    <source>
        <dbReference type="ARBA" id="ARBA00006039"/>
    </source>
</evidence>
<dbReference type="GO" id="GO:0051016">
    <property type="term" value="P:barbed-end actin filament capping"/>
    <property type="evidence" value="ECO:0007669"/>
    <property type="project" value="UniProtKB-UniRule"/>
</dbReference>
<accession>A0A2T9YK84</accession>
<evidence type="ECO:0000256" key="3">
    <source>
        <dbReference type="ARBA" id="ARBA00021859"/>
    </source>
</evidence>
<dbReference type="EMBL" id="MBFR01000150">
    <property type="protein sequence ID" value="PVU92750.1"/>
    <property type="molecule type" value="Genomic_DNA"/>
</dbReference>
<dbReference type="InterPro" id="IPR037282">
    <property type="entry name" value="CapZ_alpha/beta"/>
</dbReference>
<dbReference type="OrthoDB" id="9979678at2759"/>
<dbReference type="Proteomes" id="UP000245383">
    <property type="component" value="Unassembled WGS sequence"/>
</dbReference>
<protein>
    <recommendedName>
        <fullName evidence="3 8">F-actin-capping protein subunit beta</fullName>
    </recommendedName>
</protein>
<dbReference type="PROSITE" id="PS00231">
    <property type="entry name" value="F_ACTIN_CAPPING_BETA"/>
    <property type="match status" value="1"/>
</dbReference>
<keyword evidence="4 8" id="KW-0117">Actin capping</keyword>
<sequence>MDEDTGENRKFDCALDLMCRLPPQNIEENVAKLLEIAPELTDEILSSIDQPLKIRLDKHAGHDFLICDYNRDGDSYRSPWSNTYFPPLEDGIFPSDRARKLELIANEAFKTYTRLYYQGGISSVYFWENEENLACAILIKKVNSDNPNSKGAWDSIHIVDIEERGVQARYKLITTIMLYTVNNQGNVGQMNLSGSLTREEEREGTIDDLNSHIVNIGRFVEDMEFKLRGSIEDVYFGKTKDIVNCLRSSTAQSQIKTHRELQNDLFTQLRNRN</sequence>
<dbReference type="GO" id="GO:0008290">
    <property type="term" value="C:F-actin capping protein complex"/>
    <property type="evidence" value="ECO:0007669"/>
    <property type="project" value="UniProtKB-UniRule"/>
</dbReference>
<evidence type="ECO:0000256" key="1">
    <source>
        <dbReference type="ARBA" id="ARBA00004245"/>
    </source>
</evidence>
<reference evidence="9 10" key="1">
    <citation type="journal article" date="2018" name="MBio">
        <title>Comparative Genomics Reveals the Core Gene Toolbox for the Fungus-Insect Symbiosis.</title>
        <authorList>
            <person name="Wang Y."/>
            <person name="Stata M."/>
            <person name="Wang W."/>
            <person name="Stajich J.E."/>
            <person name="White M.M."/>
            <person name="Moncalvo J.M."/>
        </authorList>
    </citation>
    <scope>NUCLEOTIDE SEQUENCE [LARGE SCALE GENOMIC DNA]</scope>
    <source>
        <strain evidence="9 10">SWE-8-4</strain>
    </source>
</reference>
<evidence type="ECO:0000313" key="9">
    <source>
        <dbReference type="EMBL" id="PVU92750.1"/>
    </source>
</evidence>
<dbReference type="InterPro" id="IPR019771">
    <property type="entry name" value="F-actin_capping_bsu_CS"/>
</dbReference>
<keyword evidence="10" id="KW-1185">Reference proteome</keyword>
<proteinExistence type="inferred from homology"/>
<comment type="subcellular location">
    <subcellularLocation>
        <location evidence="1 8">Cytoplasm</location>
        <location evidence="1 8">Cytoskeleton</location>
    </subcellularLocation>
</comment>
<dbReference type="AlphaFoldDB" id="A0A2T9YK84"/>
<dbReference type="Pfam" id="PF01115">
    <property type="entry name" value="F_actin_cap_B"/>
    <property type="match status" value="1"/>
</dbReference>
<evidence type="ECO:0000313" key="10">
    <source>
        <dbReference type="Proteomes" id="UP000245383"/>
    </source>
</evidence>
<dbReference type="InterPro" id="IPR043175">
    <property type="entry name" value="CAPZB_N"/>
</dbReference>
<dbReference type="STRING" id="133385.A0A2T9YK84"/>
<comment type="subunit">
    <text evidence="8">Heterodimer of an alpha and a beta subunit.</text>
</comment>
<dbReference type="InterPro" id="IPR001698">
    <property type="entry name" value="CAPZB"/>
</dbReference>